<dbReference type="PANTHER" id="PTHR45431:SF3">
    <property type="entry name" value="RHODANESE-LIKE DOMAIN-CONTAINING PROTEIN 15, CHLOROPLASTIC"/>
    <property type="match status" value="1"/>
</dbReference>
<name>A0ABV6BAT8_9GAMM</name>
<evidence type="ECO:0000256" key="1">
    <source>
        <dbReference type="SAM" id="SignalP"/>
    </source>
</evidence>
<gene>
    <name evidence="3" type="ORF">ACFFJP_02270</name>
</gene>
<dbReference type="InterPro" id="IPR001763">
    <property type="entry name" value="Rhodanese-like_dom"/>
</dbReference>
<dbReference type="Pfam" id="PF00581">
    <property type="entry name" value="Rhodanese"/>
    <property type="match status" value="1"/>
</dbReference>
<keyword evidence="1" id="KW-0732">Signal</keyword>
<dbReference type="PANTHER" id="PTHR45431">
    <property type="entry name" value="RHODANESE-LIKE DOMAIN-CONTAINING PROTEIN 15, CHLOROPLASTIC"/>
    <property type="match status" value="1"/>
</dbReference>
<dbReference type="Gene3D" id="3.40.250.10">
    <property type="entry name" value="Rhodanese-like domain"/>
    <property type="match status" value="1"/>
</dbReference>
<organism evidence="3 4">
    <name type="scientific">Rheinheimera tilapiae</name>
    <dbReference type="NCBI Taxonomy" id="875043"/>
    <lineage>
        <taxon>Bacteria</taxon>
        <taxon>Pseudomonadati</taxon>
        <taxon>Pseudomonadota</taxon>
        <taxon>Gammaproteobacteria</taxon>
        <taxon>Chromatiales</taxon>
        <taxon>Chromatiaceae</taxon>
        <taxon>Rheinheimera</taxon>
    </lineage>
</organism>
<protein>
    <submittedName>
        <fullName evidence="3">Rhodanese-like domain-containing protein</fullName>
    </submittedName>
</protein>
<keyword evidence="4" id="KW-1185">Reference proteome</keyword>
<comment type="caution">
    <text evidence="3">The sequence shown here is derived from an EMBL/GenBank/DDBJ whole genome shotgun (WGS) entry which is preliminary data.</text>
</comment>
<dbReference type="InterPro" id="IPR052367">
    <property type="entry name" value="Thiosulfate_ST/Rhodanese-like"/>
</dbReference>
<dbReference type="EMBL" id="JBHLXP010000001">
    <property type="protein sequence ID" value="MFC0047113.1"/>
    <property type="molecule type" value="Genomic_DNA"/>
</dbReference>
<sequence length="115" mass="12170">MNKIKMLCATALLSLSALCSPLALAADKIWIDVRSVEEFQAGHLDGAVNIVHTDIAAKIATVTQDKNAEIQLYCRSGRRSGLAEAELKKLGFTNVHNAGGYEALKAAAEKGGTSN</sequence>
<dbReference type="InterPro" id="IPR036873">
    <property type="entry name" value="Rhodanese-like_dom_sf"/>
</dbReference>
<dbReference type="SMART" id="SM00450">
    <property type="entry name" value="RHOD"/>
    <property type="match status" value="1"/>
</dbReference>
<evidence type="ECO:0000313" key="4">
    <source>
        <dbReference type="Proteomes" id="UP001589813"/>
    </source>
</evidence>
<feature type="domain" description="Rhodanese" evidence="2">
    <location>
        <begin position="24"/>
        <end position="113"/>
    </location>
</feature>
<evidence type="ECO:0000313" key="3">
    <source>
        <dbReference type="EMBL" id="MFC0047113.1"/>
    </source>
</evidence>
<dbReference type="CDD" id="cd00158">
    <property type="entry name" value="RHOD"/>
    <property type="match status" value="1"/>
</dbReference>
<accession>A0ABV6BAT8</accession>
<evidence type="ECO:0000259" key="2">
    <source>
        <dbReference type="PROSITE" id="PS50206"/>
    </source>
</evidence>
<dbReference type="SUPFAM" id="SSF52821">
    <property type="entry name" value="Rhodanese/Cell cycle control phosphatase"/>
    <property type="match status" value="1"/>
</dbReference>
<reference evidence="3 4" key="1">
    <citation type="submission" date="2024-09" db="EMBL/GenBank/DDBJ databases">
        <authorList>
            <person name="Sun Q."/>
            <person name="Mori K."/>
        </authorList>
    </citation>
    <scope>NUCLEOTIDE SEQUENCE [LARGE SCALE GENOMIC DNA]</scope>
    <source>
        <strain evidence="3 4">KCTC 23315</strain>
    </source>
</reference>
<proteinExistence type="predicted"/>
<feature type="chain" id="PRO_5045218798" evidence="1">
    <location>
        <begin position="26"/>
        <end position="115"/>
    </location>
</feature>
<dbReference type="PROSITE" id="PS50206">
    <property type="entry name" value="RHODANESE_3"/>
    <property type="match status" value="1"/>
</dbReference>
<dbReference type="Proteomes" id="UP001589813">
    <property type="component" value="Unassembled WGS sequence"/>
</dbReference>
<feature type="signal peptide" evidence="1">
    <location>
        <begin position="1"/>
        <end position="25"/>
    </location>
</feature>
<dbReference type="RefSeq" id="WP_377240058.1">
    <property type="nucleotide sequence ID" value="NZ_JBHLXP010000001.1"/>
</dbReference>